<evidence type="ECO:0000256" key="3">
    <source>
        <dbReference type="ARBA" id="ARBA00022606"/>
    </source>
</evidence>
<dbReference type="OrthoDB" id="6678752at2759"/>
<evidence type="ECO:0000256" key="10">
    <source>
        <dbReference type="RuleBase" id="RU351113"/>
    </source>
</evidence>
<dbReference type="GO" id="GO:0007165">
    <property type="term" value="P:signal transduction"/>
    <property type="evidence" value="ECO:0007669"/>
    <property type="project" value="UniProtKB-KW"/>
</dbReference>
<dbReference type="PANTHER" id="PTHR21137">
    <property type="entry name" value="ODORANT RECEPTOR"/>
    <property type="match status" value="1"/>
</dbReference>
<dbReference type="RefSeq" id="XP_023946519.2">
    <property type="nucleotide sequence ID" value="XM_024090751.2"/>
</dbReference>
<organism evidence="11 12">
    <name type="scientific">Bicyclus anynana</name>
    <name type="common">Squinting bush brown butterfly</name>
    <dbReference type="NCBI Taxonomy" id="110368"/>
    <lineage>
        <taxon>Eukaryota</taxon>
        <taxon>Metazoa</taxon>
        <taxon>Ecdysozoa</taxon>
        <taxon>Arthropoda</taxon>
        <taxon>Hexapoda</taxon>
        <taxon>Insecta</taxon>
        <taxon>Pterygota</taxon>
        <taxon>Neoptera</taxon>
        <taxon>Endopterygota</taxon>
        <taxon>Lepidoptera</taxon>
        <taxon>Glossata</taxon>
        <taxon>Ditrysia</taxon>
        <taxon>Papilionoidea</taxon>
        <taxon>Nymphalidae</taxon>
        <taxon>Satyrinae</taxon>
        <taxon>Satyrini</taxon>
        <taxon>Mycalesina</taxon>
        <taxon>Bicyclus</taxon>
    </lineage>
</organism>
<feature type="transmembrane region" description="Helical" evidence="10">
    <location>
        <begin position="86"/>
        <end position="105"/>
    </location>
</feature>
<dbReference type="Proteomes" id="UP001652582">
    <property type="component" value="Chromosome Z"/>
</dbReference>
<evidence type="ECO:0000256" key="2">
    <source>
        <dbReference type="ARBA" id="ARBA00022475"/>
    </source>
</evidence>
<evidence type="ECO:0000256" key="7">
    <source>
        <dbReference type="ARBA" id="ARBA00023136"/>
    </source>
</evidence>
<accession>A0A6J1NHT3</accession>
<dbReference type="GO" id="GO:0005886">
    <property type="term" value="C:plasma membrane"/>
    <property type="evidence" value="ECO:0007669"/>
    <property type="project" value="UniProtKB-SubCell"/>
</dbReference>
<dbReference type="Pfam" id="PF02949">
    <property type="entry name" value="7tm_6"/>
    <property type="match status" value="1"/>
</dbReference>
<keyword evidence="7 10" id="KW-0472">Membrane</keyword>
<evidence type="ECO:0000256" key="8">
    <source>
        <dbReference type="ARBA" id="ARBA00023170"/>
    </source>
</evidence>
<proteinExistence type="inferred from homology"/>
<comment type="caution">
    <text evidence="10">Lacks conserved residue(s) required for the propagation of feature annotation.</text>
</comment>
<gene>
    <name evidence="12" type="primary">LOC112051887</name>
</gene>
<evidence type="ECO:0000256" key="6">
    <source>
        <dbReference type="ARBA" id="ARBA00022989"/>
    </source>
</evidence>
<sequence length="420" mass="48935">MVLFLTDGRDLIGVTEVQDIKYMQLLRFAMRILNAWPESILDKNISKYAFYGKCYTFFIEFICLPPGFLYIKNSIGTISFLDLGRTYITVFMNIVAMLRLILIFLKRYEKLVGDFVNKIHLFHHRNKSVHAMKIHILVHKLSHFFSVYTAVMMILGILLFTCTPLYKNITSGAFFNYQTENVTFEHSVYYDLPFDYEHDIRGYIVLFSFNWYITLICSACFCTFDLLMALMVFHVWGHLSILVKSLENFRRPNENGGWFNEIEMKLVSSELKEIVEHHNLVIEFTTRMGNIFGPVLILYYIFHVVSGCVLLLECSQMNPEALVRYGTLTFLVFQQLLQISIVFELLGSKSYSLINAVYTVPWECMDNSNRKMVQIMLLQSQRLLAIKALDMVNVGVQTMASIIKTSISYFIMLRTFAEMD</sequence>
<feature type="transmembrane region" description="Helical" evidence="10">
    <location>
        <begin position="141"/>
        <end position="166"/>
    </location>
</feature>
<dbReference type="GO" id="GO:0004984">
    <property type="term" value="F:olfactory receptor activity"/>
    <property type="evidence" value="ECO:0007669"/>
    <property type="project" value="InterPro"/>
</dbReference>
<name>A0A6J1NHT3_BICAN</name>
<keyword evidence="8 10" id="KW-0675">Receptor</keyword>
<protein>
    <recommendedName>
        <fullName evidence="10">Odorant receptor</fullName>
    </recommendedName>
</protein>
<dbReference type="PANTHER" id="PTHR21137:SF35">
    <property type="entry name" value="ODORANT RECEPTOR 19A-RELATED"/>
    <property type="match status" value="1"/>
</dbReference>
<dbReference type="GO" id="GO:0005549">
    <property type="term" value="F:odorant binding"/>
    <property type="evidence" value="ECO:0007669"/>
    <property type="project" value="InterPro"/>
</dbReference>
<evidence type="ECO:0000313" key="12">
    <source>
        <dbReference type="RefSeq" id="XP_023946519.2"/>
    </source>
</evidence>
<feature type="transmembrane region" description="Helical" evidence="10">
    <location>
        <begin position="50"/>
        <end position="71"/>
    </location>
</feature>
<evidence type="ECO:0000256" key="5">
    <source>
        <dbReference type="ARBA" id="ARBA00022725"/>
    </source>
</evidence>
<evidence type="ECO:0000256" key="4">
    <source>
        <dbReference type="ARBA" id="ARBA00022692"/>
    </source>
</evidence>
<dbReference type="InterPro" id="IPR004117">
    <property type="entry name" value="7tm6_olfct_rcpt"/>
</dbReference>
<keyword evidence="2" id="KW-1003">Cell membrane</keyword>
<dbReference type="GeneID" id="112051887"/>
<keyword evidence="9 10" id="KW-0807">Transducer</keyword>
<keyword evidence="4 10" id="KW-0812">Transmembrane</keyword>
<comment type="subcellular location">
    <subcellularLocation>
        <location evidence="1 10">Cell membrane</location>
        <topology evidence="1 10">Multi-pass membrane protein</topology>
    </subcellularLocation>
</comment>
<feature type="transmembrane region" description="Helical" evidence="10">
    <location>
        <begin position="324"/>
        <end position="346"/>
    </location>
</feature>
<dbReference type="KEGG" id="bany:112051887"/>
<keyword evidence="3 10" id="KW-0716">Sensory transduction</keyword>
<keyword evidence="6 10" id="KW-1133">Transmembrane helix</keyword>
<evidence type="ECO:0000256" key="9">
    <source>
        <dbReference type="ARBA" id="ARBA00023224"/>
    </source>
</evidence>
<comment type="similarity">
    <text evidence="10">Belongs to the insect chemoreceptor superfamily. Heteromeric odorant receptor channel (TC 1.A.69) family.</text>
</comment>
<evidence type="ECO:0000256" key="1">
    <source>
        <dbReference type="ARBA" id="ARBA00004651"/>
    </source>
</evidence>
<reference evidence="12" key="1">
    <citation type="submission" date="2025-08" db="UniProtKB">
        <authorList>
            <consortium name="RefSeq"/>
        </authorList>
    </citation>
    <scope>IDENTIFICATION</scope>
</reference>
<dbReference type="AlphaFoldDB" id="A0A6J1NHT3"/>
<keyword evidence="11" id="KW-1185">Reference proteome</keyword>
<feature type="transmembrane region" description="Helical" evidence="10">
    <location>
        <begin position="211"/>
        <end position="236"/>
    </location>
</feature>
<evidence type="ECO:0000313" key="11">
    <source>
        <dbReference type="Proteomes" id="UP001652582"/>
    </source>
</evidence>
<keyword evidence="5 10" id="KW-0552">Olfaction</keyword>
<feature type="transmembrane region" description="Helical" evidence="10">
    <location>
        <begin position="291"/>
        <end position="312"/>
    </location>
</feature>